<keyword evidence="2" id="KW-1185">Reference proteome</keyword>
<dbReference type="Proteomes" id="UP001497644">
    <property type="component" value="Unassembled WGS sequence"/>
</dbReference>
<name>A0AAV2N111_9HYME</name>
<dbReference type="AlphaFoldDB" id="A0AAV2N111"/>
<sequence length="151" mass="17181">MARDYRIIKKKTWASAVVTEVLGSRTYLVKLQTGKVWKRHLDQLIAAAHNNDCTPNLRNELDVSTNETDNRILTVISYKDDNTPQPALPAIQNYILKPKQNIANQSISSSNNRDNTVATSNNKRISRLPMLIAGNFRSSRLRKKSERYSPN</sequence>
<organism evidence="1 2">
    <name type="scientific">Lasius platythorax</name>
    <dbReference type="NCBI Taxonomy" id="488582"/>
    <lineage>
        <taxon>Eukaryota</taxon>
        <taxon>Metazoa</taxon>
        <taxon>Ecdysozoa</taxon>
        <taxon>Arthropoda</taxon>
        <taxon>Hexapoda</taxon>
        <taxon>Insecta</taxon>
        <taxon>Pterygota</taxon>
        <taxon>Neoptera</taxon>
        <taxon>Endopterygota</taxon>
        <taxon>Hymenoptera</taxon>
        <taxon>Apocrita</taxon>
        <taxon>Aculeata</taxon>
        <taxon>Formicoidea</taxon>
        <taxon>Formicidae</taxon>
        <taxon>Formicinae</taxon>
        <taxon>Lasius</taxon>
        <taxon>Lasius</taxon>
    </lineage>
</organism>
<comment type="caution">
    <text evidence="1">The sequence shown here is derived from an EMBL/GenBank/DDBJ whole genome shotgun (WGS) entry which is preliminary data.</text>
</comment>
<dbReference type="EMBL" id="CAXIPU020001305">
    <property type="protein sequence ID" value="CAL1672984.1"/>
    <property type="molecule type" value="Genomic_DNA"/>
</dbReference>
<evidence type="ECO:0000313" key="1">
    <source>
        <dbReference type="EMBL" id="CAL1672984.1"/>
    </source>
</evidence>
<proteinExistence type="predicted"/>
<accession>A0AAV2N111</accession>
<protein>
    <submittedName>
        <fullName evidence="1">Uncharacterized protein</fullName>
    </submittedName>
</protein>
<reference evidence="1" key="1">
    <citation type="submission" date="2024-04" db="EMBL/GenBank/DDBJ databases">
        <authorList>
            <consortium name="Molecular Ecology Group"/>
        </authorList>
    </citation>
    <scope>NUCLEOTIDE SEQUENCE</scope>
</reference>
<gene>
    <name evidence="1" type="ORF">LPLAT_LOCUS14733</name>
</gene>
<evidence type="ECO:0000313" key="2">
    <source>
        <dbReference type="Proteomes" id="UP001497644"/>
    </source>
</evidence>